<accession>A0A9P0KL44</accession>
<sequence>MVYLPAVDLFLNPALIGQIHDAYKHVLTYLPTGLSTACEMRLVVIIAFPRATVLGFETLWDNTLTPLRDWLLMTNGGLLSTVFTVVIWLFARSKGTALDASFSSSLLFIFAPEFLLIIQKSIWVFRRKMMTLGKTTVQDQHTEQKL</sequence>
<keyword evidence="1" id="KW-1133">Transmembrane helix</keyword>
<dbReference type="Proteomes" id="UP001152888">
    <property type="component" value="Unassembled WGS sequence"/>
</dbReference>
<reference evidence="2" key="1">
    <citation type="submission" date="2022-03" db="EMBL/GenBank/DDBJ databases">
        <authorList>
            <person name="Sayadi A."/>
        </authorList>
    </citation>
    <scope>NUCLEOTIDE SEQUENCE</scope>
</reference>
<dbReference type="OrthoDB" id="10048604at2759"/>
<name>A0A9P0KL44_ACAOB</name>
<keyword evidence="1" id="KW-0472">Membrane</keyword>
<evidence type="ECO:0000313" key="2">
    <source>
        <dbReference type="EMBL" id="CAH1976237.1"/>
    </source>
</evidence>
<feature type="transmembrane region" description="Helical" evidence="1">
    <location>
        <begin position="70"/>
        <end position="90"/>
    </location>
</feature>
<protein>
    <submittedName>
        <fullName evidence="2">Uncharacterized protein</fullName>
    </submittedName>
</protein>
<dbReference type="EMBL" id="CAKOFQ010006846">
    <property type="protein sequence ID" value="CAH1976237.1"/>
    <property type="molecule type" value="Genomic_DNA"/>
</dbReference>
<evidence type="ECO:0000256" key="1">
    <source>
        <dbReference type="SAM" id="Phobius"/>
    </source>
</evidence>
<proteinExistence type="predicted"/>
<keyword evidence="1" id="KW-0812">Transmembrane</keyword>
<organism evidence="2 3">
    <name type="scientific">Acanthoscelides obtectus</name>
    <name type="common">Bean weevil</name>
    <name type="synonym">Bruchus obtectus</name>
    <dbReference type="NCBI Taxonomy" id="200917"/>
    <lineage>
        <taxon>Eukaryota</taxon>
        <taxon>Metazoa</taxon>
        <taxon>Ecdysozoa</taxon>
        <taxon>Arthropoda</taxon>
        <taxon>Hexapoda</taxon>
        <taxon>Insecta</taxon>
        <taxon>Pterygota</taxon>
        <taxon>Neoptera</taxon>
        <taxon>Endopterygota</taxon>
        <taxon>Coleoptera</taxon>
        <taxon>Polyphaga</taxon>
        <taxon>Cucujiformia</taxon>
        <taxon>Chrysomeloidea</taxon>
        <taxon>Chrysomelidae</taxon>
        <taxon>Bruchinae</taxon>
        <taxon>Bruchini</taxon>
        <taxon>Acanthoscelides</taxon>
    </lineage>
</organism>
<comment type="caution">
    <text evidence="2">The sequence shown here is derived from an EMBL/GenBank/DDBJ whole genome shotgun (WGS) entry which is preliminary data.</text>
</comment>
<dbReference type="AlphaFoldDB" id="A0A9P0KL44"/>
<evidence type="ECO:0000313" key="3">
    <source>
        <dbReference type="Proteomes" id="UP001152888"/>
    </source>
</evidence>
<keyword evidence="3" id="KW-1185">Reference proteome</keyword>
<feature type="transmembrane region" description="Helical" evidence="1">
    <location>
        <begin position="102"/>
        <end position="125"/>
    </location>
</feature>
<gene>
    <name evidence="2" type="ORF">ACAOBT_LOCUS12047</name>
</gene>